<dbReference type="SUPFAM" id="SSF55347">
    <property type="entry name" value="Glyceraldehyde-3-phosphate dehydrogenase-like, C-terminal domain"/>
    <property type="match status" value="1"/>
</dbReference>
<dbReference type="RefSeq" id="XP_006685804.1">
    <property type="nucleotide sequence ID" value="XM_006685741.1"/>
</dbReference>
<dbReference type="PANTHER" id="PTHR42840:SF5">
    <property type="entry name" value="NAD(P)-BINDING ROSSMANN-FOLD SUPERFAMILY PROTEIN"/>
    <property type="match status" value="1"/>
</dbReference>
<dbReference type="InterPro" id="IPR036291">
    <property type="entry name" value="NAD(P)-bd_dom_sf"/>
</dbReference>
<dbReference type="GeneID" id="18246872"/>
<evidence type="ECO:0000313" key="4">
    <source>
        <dbReference type="EMBL" id="EGV64998.1"/>
    </source>
</evidence>
<dbReference type="PANTHER" id="PTHR42840">
    <property type="entry name" value="NAD(P)-BINDING ROSSMANN-FOLD SUPERFAMILY PROTEIN-RELATED"/>
    <property type="match status" value="1"/>
</dbReference>
<name>G3B1P8_CANTC</name>
<evidence type="ECO:0000259" key="2">
    <source>
        <dbReference type="Pfam" id="PF02894"/>
    </source>
</evidence>
<organism evidence="5">
    <name type="scientific">Candida tenuis (strain ATCC 10573 / BCRC 21748 / CBS 615 / JCM 9827 / NBRC 10315 / NRRL Y-1498 / VKM Y-70)</name>
    <name type="common">Yeast</name>
    <name type="synonym">Yamadazyma tenuis</name>
    <dbReference type="NCBI Taxonomy" id="590646"/>
    <lineage>
        <taxon>Eukaryota</taxon>
        <taxon>Fungi</taxon>
        <taxon>Dikarya</taxon>
        <taxon>Ascomycota</taxon>
        <taxon>Saccharomycotina</taxon>
        <taxon>Pichiomycetes</taxon>
        <taxon>Debaryomycetaceae</taxon>
        <taxon>Yamadazyma</taxon>
    </lineage>
</organism>
<dbReference type="InterPro" id="IPR000683">
    <property type="entry name" value="Gfo/Idh/MocA-like_OxRdtase_N"/>
</dbReference>
<dbReference type="InterPro" id="IPR004104">
    <property type="entry name" value="Gfo/Idh/MocA-like_OxRdtase_C"/>
</dbReference>
<feature type="domain" description="Gfo/Idh/MocA-like oxidoreductase C-terminal" evidence="2">
    <location>
        <begin position="145"/>
        <end position="342"/>
    </location>
</feature>
<evidence type="ECO:0000313" key="3">
    <source>
        <dbReference type="EMBL" id="EGV64997.1"/>
    </source>
</evidence>
<protein>
    <submittedName>
        <fullName evidence="3">NAD(P)-binding protein</fullName>
    </submittedName>
</protein>
<evidence type="ECO:0000259" key="1">
    <source>
        <dbReference type="Pfam" id="PF01408"/>
    </source>
</evidence>
<dbReference type="EMBL" id="GL996515">
    <property type="protein sequence ID" value="EGV64998.1"/>
    <property type="molecule type" value="Genomic_DNA"/>
</dbReference>
<dbReference type="eggNOG" id="KOG2742">
    <property type="taxonomic scope" value="Eukaryota"/>
</dbReference>
<dbReference type="Proteomes" id="UP000000707">
    <property type="component" value="Unassembled WGS sequence"/>
</dbReference>
<evidence type="ECO:0000313" key="5">
    <source>
        <dbReference type="Proteomes" id="UP000000707"/>
    </source>
</evidence>
<dbReference type="GO" id="GO:0006740">
    <property type="term" value="P:NADPH regeneration"/>
    <property type="evidence" value="ECO:0007669"/>
    <property type="project" value="TreeGrafter"/>
</dbReference>
<dbReference type="Gene3D" id="3.40.50.720">
    <property type="entry name" value="NAD(P)-binding Rossmann-like Domain"/>
    <property type="match status" value="1"/>
</dbReference>
<dbReference type="EMBL" id="GL996515">
    <property type="protein sequence ID" value="EGV64997.1"/>
    <property type="molecule type" value="Genomic_DNA"/>
</dbReference>
<dbReference type="GO" id="GO:0016491">
    <property type="term" value="F:oxidoreductase activity"/>
    <property type="evidence" value="ECO:0007669"/>
    <property type="project" value="TreeGrafter"/>
</dbReference>
<dbReference type="STRING" id="590646.G3B1P8"/>
<gene>
    <name evidence="4" type="ORF">CANTEDRAFT_113268</name>
</gene>
<dbReference type="KEGG" id="cten:18246872"/>
<sequence>MSPKNLNIAVIGTGIFANDAHLPTFNKIPYLTPIACYNRTKAKAETFAERANIDKSKVYDSLEKAFEDKEVDFVDALLPVQFNLDVVKLAVKHNKPLALEKPVAANLTQAAEIVKIAESTDLPIGILENWAFYNAVGALQDQLPKIGDVTAFTYKSTGPWNTNNKYLATTWRQKPEHVGGFLSDGGVHQMTLLTEVLGSVETISANTVQLREESGDQDTLFSTIKLQSGAIGTFVYGSAFGASEKKLEFAIYGKNGSLVYTLAPAEGKPSLVIRIGKDGNSGESQTIAVEEGDSYEKEFVNFADAVTANDKSVIAISPRKAFHHLAIVDAALKSSKDNGASVTIQNP</sequence>
<dbReference type="AlphaFoldDB" id="G3B1P8"/>
<reference evidence="4 5" key="1">
    <citation type="journal article" date="2011" name="Proc. Natl. Acad. Sci. U.S.A.">
        <title>Comparative genomics of xylose-fermenting fungi for enhanced biofuel production.</title>
        <authorList>
            <person name="Wohlbach D.J."/>
            <person name="Kuo A."/>
            <person name="Sato T.K."/>
            <person name="Potts K.M."/>
            <person name="Salamov A.A."/>
            <person name="LaButti K.M."/>
            <person name="Sun H."/>
            <person name="Clum A."/>
            <person name="Pangilinan J.L."/>
            <person name="Lindquist E.A."/>
            <person name="Lucas S."/>
            <person name="Lapidus A."/>
            <person name="Jin M."/>
            <person name="Gunawan C."/>
            <person name="Balan V."/>
            <person name="Dale B.E."/>
            <person name="Jeffries T.W."/>
            <person name="Zinkel R."/>
            <person name="Barry K.W."/>
            <person name="Grigoriev I.V."/>
            <person name="Gasch A.P."/>
        </authorList>
    </citation>
    <scope>NUCLEOTIDE SEQUENCE [LARGE SCALE GENOMIC DNA]</scope>
    <source>
        <strain evidence="4">ATCC 10573</strain>
        <strain evidence="5">ATCC 10573 / BCRC 21748 / CBS 615 / JCM 9827 / NBRC 10315 / NRRL Y-1498 / VKM Y-70</strain>
    </source>
</reference>
<proteinExistence type="predicted"/>
<dbReference type="OrthoDB" id="64915at2759"/>
<dbReference type="SUPFAM" id="SSF51735">
    <property type="entry name" value="NAD(P)-binding Rossmann-fold domains"/>
    <property type="match status" value="1"/>
</dbReference>
<accession>G3B1P8</accession>
<dbReference type="Gene3D" id="3.30.360.10">
    <property type="entry name" value="Dihydrodipicolinate Reductase, domain 2"/>
    <property type="match status" value="1"/>
</dbReference>
<dbReference type="Pfam" id="PF01408">
    <property type="entry name" value="GFO_IDH_MocA"/>
    <property type="match status" value="1"/>
</dbReference>
<dbReference type="Pfam" id="PF02894">
    <property type="entry name" value="GFO_IDH_MocA_C"/>
    <property type="match status" value="1"/>
</dbReference>
<dbReference type="GO" id="GO:0000166">
    <property type="term" value="F:nucleotide binding"/>
    <property type="evidence" value="ECO:0007669"/>
    <property type="project" value="InterPro"/>
</dbReference>
<dbReference type="GO" id="GO:0005737">
    <property type="term" value="C:cytoplasm"/>
    <property type="evidence" value="ECO:0007669"/>
    <property type="project" value="TreeGrafter"/>
</dbReference>
<keyword evidence="5" id="KW-1185">Reference proteome</keyword>
<feature type="domain" description="Gfo/Idh/MocA-like oxidoreductase N-terminal" evidence="1">
    <location>
        <begin position="6"/>
        <end position="121"/>
    </location>
</feature>
<dbReference type="HOGENOM" id="CLU_023194_3_1_1"/>